<keyword evidence="2 6" id="KW-0812">Transmembrane</keyword>
<reference evidence="9" key="1">
    <citation type="journal article" date="2020" name="Fungal Divers.">
        <title>Resolving the Mortierellaceae phylogeny through synthesis of multi-gene phylogenetics and phylogenomics.</title>
        <authorList>
            <person name="Vandepol N."/>
            <person name="Liber J."/>
            <person name="Desiro A."/>
            <person name="Na H."/>
            <person name="Kennedy M."/>
            <person name="Barry K."/>
            <person name="Grigoriev I.V."/>
            <person name="Miller A.N."/>
            <person name="O'Donnell K."/>
            <person name="Stajich J.E."/>
            <person name="Bonito G."/>
        </authorList>
    </citation>
    <scope>NUCLEOTIDE SEQUENCE</scope>
    <source>
        <strain evidence="9">KOD948</strain>
    </source>
</reference>
<evidence type="ECO:0000256" key="7">
    <source>
        <dbReference type="RuleBase" id="RU000488"/>
    </source>
</evidence>
<dbReference type="GO" id="GO:0016020">
    <property type="term" value="C:membrane"/>
    <property type="evidence" value="ECO:0007669"/>
    <property type="project" value="UniProtKB-SubCell"/>
</dbReference>
<evidence type="ECO:0000256" key="1">
    <source>
        <dbReference type="ARBA" id="ARBA00004141"/>
    </source>
</evidence>
<gene>
    <name evidence="9" type="primary">TPC1_1</name>
    <name evidence="9" type="ORF">BG011_001981</name>
</gene>
<dbReference type="Gene3D" id="1.50.40.10">
    <property type="entry name" value="Mitochondrial carrier domain"/>
    <property type="match status" value="1"/>
</dbReference>
<keyword evidence="3" id="KW-0677">Repeat</keyword>
<dbReference type="InterPro" id="IPR018108">
    <property type="entry name" value="MCP_transmembrane"/>
</dbReference>
<feature type="compositionally biased region" description="Polar residues" evidence="8">
    <location>
        <begin position="14"/>
        <end position="26"/>
    </location>
</feature>
<comment type="subcellular location">
    <subcellularLocation>
        <location evidence="1">Membrane</location>
        <topology evidence="1">Multi-pass membrane protein</topology>
    </subcellularLocation>
</comment>
<evidence type="ECO:0000313" key="10">
    <source>
        <dbReference type="Proteomes" id="UP000726737"/>
    </source>
</evidence>
<feature type="repeat" description="Solcar" evidence="6">
    <location>
        <begin position="188"/>
        <end position="274"/>
    </location>
</feature>
<organism evidence="9 10">
    <name type="scientific">Mortierella polycephala</name>
    <dbReference type="NCBI Taxonomy" id="41804"/>
    <lineage>
        <taxon>Eukaryota</taxon>
        <taxon>Fungi</taxon>
        <taxon>Fungi incertae sedis</taxon>
        <taxon>Mucoromycota</taxon>
        <taxon>Mortierellomycotina</taxon>
        <taxon>Mortierellomycetes</taxon>
        <taxon>Mortierellales</taxon>
        <taxon>Mortierellaceae</taxon>
        <taxon>Mortierella</taxon>
    </lineage>
</organism>
<proteinExistence type="inferred from homology"/>
<feature type="region of interest" description="Disordered" evidence="8">
    <location>
        <begin position="289"/>
        <end position="316"/>
    </location>
</feature>
<evidence type="ECO:0000256" key="4">
    <source>
        <dbReference type="ARBA" id="ARBA00022989"/>
    </source>
</evidence>
<dbReference type="Pfam" id="PF00153">
    <property type="entry name" value="Mito_carr"/>
    <property type="match status" value="4"/>
</dbReference>
<evidence type="ECO:0000313" key="9">
    <source>
        <dbReference type="EMBL" id="KAG0260280.1"/>
    </source>
</evidence>
<feature type="repeat" description="Solcar" evidence="6">
    <location>
        <begin position="30"/>
        <end position="150"/>
    </location>
</feature>
<evidence type="ECO:0000256" key="5">
    <source>
        <dbReference type="ARBA" id="ARBA00023136"/>
    </source>
</evidence>
<dbReference type="OrthoDB" id="18574at2759"/>
<dbReference type="SUPFAM" id="SSF103506">
    <property type="entry name" value="Mitochondrial carrier"/>
    <property type="match status" value="1"/>
</dbReference>
<comment type="caution">
    <text evidence="9">The sequence shown here is derived from an EMBL/GenBank/DDBJ whole genome shotgun (WGS) entry which is preliminary data.</text>
</comment>
<evidence type="ECO:0000256" key="8">
    <source>
        <dbReference type="SAM" id="MobiDB-lite"/>
    </source>
</evidence>
<accession>A0A9P6Q5Z2</accession>
<keyword evidence="5 6" id="KW-0472">Membrane</keyword>
<dbReference type="PANTHER" id="PTHR24089">
    <property type="entry name" value="SOLUTE CARRIER FAMILY 25"/>
    <property type="match status" value="1"/>
</dbReference>
<dbReference type="AlphaFoldDB" id="A0A9P6Q5Z2"/>
<evidence type="ECO:0000256" key="6">
    <source>
        <dbReference type="PROSITE-ProRule" id="PRU00282"/>
    </source>
</evidence>
<evidence type="ECO:0000256" key="3">
    <source>
        <dbReference type="ARBA" id="ARBA00022737"/>
    </source>
</evidence>
<dbReference type="InterPro" id="IPR023395">
    <property type="entry name" value="MCP_dom_sf"/>
</dbReference>
<evidence type="ECO:0000256" key="2">
    <source>
        <dbReference type="ARBA" id="ARBA00022692"/>
    </source>
</evidence>
<name>A0A9P6Q5Z2_9FUNG</name>
<feature type="compositionally biased region" description="Polar residues" evidence="8">
    <location>
        <begin position="289"/>
        <end position="303"/>
    </location>
</feature>
<protein>
    <submittedName>
        <fullName evidence="9">Mitochondrial thiamine pyrophosphate transporter</fullName>
    </submittedName>
</protein>
<comment type="similarity">
    <text evidence="7">Belongs to the mitochondrial carrier (TC 2.A.29) family.</text>
</comment>
<sequence length="455" mass="48659">MTATPMTTTTAATKSSNSQRTSIAAGTPTLSKTETVFCGASAGVVSRFVIAPLDVVKIRLQMQTQRKDFPTILRLKAEASGAPVSEGAANTAARQLQQFQPKYKGMFSGMAMIVREEGVRGLWKGNMAAEYLYLTYSGIQFLVYQQTKILLAKTAEISAHKATMARTSSATVTATSGSLHALSVITSSSALQSFIAGANAGIVATACTYPFDLLRTRFAIQRDVKVYTGIVQASRHIFNSEGMRGFYKGMSPALIQVIPYMGIMFGTYDTLKRVASWLKDKANVESSYSKRTITAPSKPPTTAESGVSSSEISSEKLPAKRTAGQFLLGLEDLVCGALSGTISKTGVYPLDMVRKRLQIQGSEQQRITASVYSPQSVTKTAATSGSKAAVEELPTTVRGCLVHIARKEGYLALYKGLLPGLLKAAPSSAVTFLVFSQAGAFVEKMRRPKPVSSNS</sequence>
<feature type="region of interest" description="Disordered" evidence="8">
    <location>
        <begin position="1"/>
        <end position="26"/>
    </location>
</feature>
<dbReference type="Proteomes" id="UP000726737">
    <property type="component" value="Unassembled WGS sequence"/>
</dbReference>
<dbReference type="PROSITE" id="PS50920">
    <property type="entry name" value="SOLCAR"/>
    <property type="match status" value="3"/>
</dbReference>
<keyword evidence="4" id="KW-1133">Transmembrane helix</keyword>
<feature type="repeat" description="Solcar" evidence="6">
    <location>
        <begin position="327"/>
        <end position="441"/>
    </location>
</feature>
<keyword evidence="7" id="KW-0813">Transport</keyword>
<dbReference type="EMBL" id="JAAAJA010000159">
    <property type="protein sequence ID" value="KAG0260280.1"/>
    <property type="molecule type" value="Genomic_DNA"/>
</dbReference>
<feature type="compositionally biased region" description="Low complexity" evidence="8">
    <location>
        <begin position="1"/>
        <end position="13"/>
    </location>
</feature>
<keyword evidence="10" id="KW-1185">Reference proteome</keyword>